<dbReference type="AlphaFoldDB" id="A0A3B0VI86"/>
<proteinExistence type="predicted"/>
<name>A0A3B0VI86_9ZZZZ</name>
<evidence type="ECO:0000313" key="1">
    <source>
        <dbReference type="EMBL" id="VAW31786.1"/>
    </source>
</evidence>
<dbReference type="EMBL" id="UOEU01000288">
    <property type="protein sequence ID" value="VAW31786.1"/>
    <property type="molecule type" value="Genomic_DNA"/>
</dbReference>
<protein>
    <submittedName>
        <fullName evidence="1">Uncharacterized protein</fullName>
    </submittedName>
</protein>
<organism evidence="1">
    <name type="scientific">hydrothermal vent metagenome</name>
    <dbReference type="NCBI Taxonomy" id="652676"/>
    <lineage>
        <taxon>unclassified sequences</taxon>
        <taxon>metagenomes</taxon>
        <taxon>ecological metagenomes</taxon>
    </lineage>
</organism>
<accession>A0A3B0VI86</accession>
<sequence>MALRGRDLFQMMCKAVLSRTCTVPMDEAEAPFVGEEVCARERQGFCMVNFRQGTTVVSILGDSNGIYVDEWALVVNGCLEESN</sequence>
<reference evidence="1" key="1">
    <citation type="submission" date="2018-06" db="EMBL/GenBank/DDBJ databases">
        <authorList>
            <person name="Zhirakovskaya E."/>
        </authorList>
    </citation>
    <scope>NUCLEOTIDE SEQUENCE</scope>
</reference>
<gene>
    <name evidence="1" type="ORF">MNBD_CHLOROFLEXI01-1873</name>
</gene>